<evidence type="ECO:0000256" key="1">
    <source>
        <dbReference type="SAM" id="Phobius"/>
    </source>
</evidence>
<evidence type="ECO:0000313" key="2">
    <source>
        <dbReference type="EMBL" id="QPJ63402.1"/>
    </source>
</evidence>
<feature type="transmembrane region" description="Helical" evidence="1">
    <location>
        <begin position="84"/>
        <end position="104"/>
    </location>
</feature>
<gene>
    <name evidence="2" type="ORF">G3M70_16565</name>
</gene>
<evidence type="ECO:0000313" key="3">
    <source>
        <dbReference type="Proteomes" id="UP000594688"/>
    </source>
</evidence>
<dbReference type="AlphaFoldDB" id="A0A7T0BYU0"/>
<keyword evidence="1" id="KW-0812">Transmembrane</keyword>
<feature type="transmembrane region" description="Helical" evidence="1">
    <location>
        <begin position="110"/>
        <end position="134"/>
    </location>
</feature>
<sequence length="180" mass="19597">MAFLIFVLFFTKRILAFGNALKPTHIGPHLLLGLGAGALVALSPLLLNKLINVTALSQELLFKGADLRALEQPPLSMLTLLELFILKPVLGQIMLIGFFMSPIAVRIRTISFALVATLLFPVFYWDFSLGMALIGTISALMFRFTGTLYSGICFQALCSLAGVLVVYVAPKTITLFGVLF</sequence>
<reference evidence="2 3" key="1">
    <citation type="submission" date="2020-02" db="EMBL/GenBank/DDBJ databases">
        <title>Genomic and physiological characterization of two novel Nitrospinaceae genera.</title>
        <authorList>
            <person name="Mueller A.J."/>
            <person name="Jung M.-Y."/>
            <person name="Strachan C.R."/>
            <person name="Herbold C.W."/>
            <person name="Kirkegaard R.H."/>
            <person name="Daims H."/>
        </authorList>
    </citation>
    <scope>NUCLEOTIDE SEQUENCE [LARGE SCALE GENOMIC DNA]</scope>
    <source>
        <strain evidence="2">EB</strain>
    </source>
</reference>
<proteinExistence type="predicted"/>
<dbReference type="EMBL" id="CP048685">
    <property type="protein sequence ID" value="QPJ63402.1"/>
    <property type="molecule type" value="Genomic_DNA"/>
</dbReference>
<protein>
    <submittedName>
        <fullName evidence="2">Uncharacterized protein</fullName>
    </submittedName>
</protein>
<feature type="transmembrane region" description="Helical" evidence="1">
    <location>
        <begin position="146"/>
        <end position="169"/>
    </location>
</feature>
<dbReference type="KEGG" id="nli:G3M70_16565"/>
<keyword evidence="1" id="KW-1133">Transmembrane helix</keyword>
<name>A0A7T0BYU0_9BACT</name>
<keyword evidence="1" id="KW-0472">Membrane</keyword>
<dbReference type="Proteomes" id="UP000594688">
    <property type="component" value="Chromosome"/>
</dbReference>
<organism evidence="2 3">
    <name type="scientific">Candidatus Nitronauta litoralis</name>
    <dbReference type="NCBI Taxonomy" id="2705533"/>
    <lineage>
        <taxon>Bacteria</taxon>
        <taxon>Pseudomonadati</taxon>
        <taxon>Nitrospinota/Tectimicrobiota group</taxon>
        <taxon>Nitrospinota</taxon>
        <taxon>Nitrospinia</taxon>
        <taxon>Nitrospinales</taxon>
        <taxon>Nitrospinaceae</taxon>
        <taxon>Candidatus Nitronauta</taxon>
    </lineage>
</organism>
<accession>A0A7T0BYU0</accession>